<dbReference type="InParanoid" id="C3Y860"/>
<gene>
    <name evidence="2" type="ORF">BRAFLDRAFT_69950</name>
</gene>
<evidence type="ECO:0000256" key="1">
    <source>
        <dbReference type="SAM" id="MobiDB-lite"/>
    </source>
</evidence>
<protein>
    <submittedName>
        <fullName evidence="2">Uncharacterized protein</fullName>
    </submittedName>
</protein>
<organism>
    <name type="scientific">Branchiostoma floridae</name>
    <name type="common">Florida lancelet</name>
    <name type="synonym">Amphioxus</name>
    <dbReference type="NCBI Taxonomy" id="7739"/>
    <lineage>
        <taxon>Eukaryota</taxon>
        <taxon>Metazoa</taxon>
        <taxon>Chordata</taxon>
        <taxon>Cephalochordata</taxon>
        <taxon>Leptocardii</taxon>
        <taxon>Amphioxiformes</taxon>
        <taxon>Branchiostomatidae</taxon>
        <taxon>Branchiostoma</taxon>
    </lineage>
</organism>
<proteinExistence type="predicted"/>
<dbReference type="EMBL" id="GG666491">
    <property type="protein sequence ID" value="EEN63529.1"/>
    <property type="molecule type" value="Genomic_DNA"/>
</dbReference>
<evidence type="ECO:0000313" key="2">
    <source>
        <dbReference type="EMBL" id="EEN63529.1"/>
    </source>
</evidence>
<feature type="region of interest" description="Disordered" evidence="1">
    <location>
        <begin position="158"/>
        <end position="184"/>
    </location>
</feature>
<sequence length="184" mass="20470">MTAGREEADIKAKADIAKLQNTMADGAAAQKSFNKMVEEYREEVLPDVVQNCTDPSQPARMVYDAVAVQEENVDHVPNFNYVRAQLERRCPCPSHSSHPVCHGAHDGEDNRGLPSDLTFQHVKTRVRQLNGHCLRPRRVVMDFEVGLMTATETESVQMSVSVEKSSEKMGAEKSPEEMAAMLGR</sequence>
<name>C3Y860_BRAFL</name>
<dbReference type="AlphaFoldDB" id="C3Y860"/>
<reference evidence="2" key="1">
    <citation type="journal article" date="2008" name="Nature">
        <title>The amphioxus genome and the evolution of the chordate karyotype.</title>
        <authorList>
            <consortium name="US DOE Joint Genome Institute (JGI-PGF)"/>
            <person name="Putnam N.H."/>
            <person name="Butts T."/>
            <person name="Ferrier D.E.K."/>
            <person name="Furlong R.F."/>
            <person name="Hellsten U."/>
            <person name="Kawashima T."/>
            <person name="Robinson-Rechavi M."/>
            <person name="Shoguchi E."/>
            <person name="Terry A."/>
            <person name="Yu J.-K."/>
            <person name="Benito-Gutierrez E.L."/>
            <person name="Dubchak I."/>
            <person name="Garcia-Fernandez J."/>
            <person name="Gibson-Brown J.J."/>
            <person name="Grigoriev I.V."/>
            <person name="Horton A.C."/>
            <person name="de Jong P.J."/>
            <person name="Jurka J."/>
            <person name="Kapitonov V.V."/>
            <person name="Kohara Y."/>
            <person name="Kuroki Y."/>
            <person name="Lindquist E."/>
            <person name="Lucas S."/>
            <person name="Osoegawa K."/>
            <person name="Pennacchio L.A."/>
            <person name="Salamov A.A."/>
            <person name="Satou Y."/>
            <person name="Sauka-Spengler T."/>
            <person name="Schmutz J."/>
            <person name="Shin-I T."/>
            <person name="Toyoda A."/>
            <person name="Bronner-Fraser M."/>
            <person name="Fujiyama A."/>
            <person name="Holland L.Z."/>
            <person name="Holland P.W.H."/>
            <person name="Satoh N."/>
            <person name="Rokhsar D.S."/>
        </authorList>
    </citation>
    <scope>NUCLEOTIDE SEQUENCE [LARGE SCALE GENOMIC DNA]</scope>
    <source>
        <strain evidence="2">S238N-H82</strain>
        <tissue evidence="2">Testes</tissue>
    </source>
</reference>
<accession>C3Y860</accession>
<feature type="compositionally biased region" description="Basic and acidic residues" evidence="1">
    <location>
        <begin position="164"/>
        <end position="176"/>
    </location>
</feature>